<accession>A0ABN9U129</accession>
<reference evidence="2" key="1">
    <citation type="submission" date="2023-10" db="EMBL/GenBank/DDBJ databases">
        <authorList>
            <person name="Chen Y."/>
            <person name="Shah S."/>
            <person name="Dougan E. K."/>
            <person name="Thang M."/>
            <person name="Chan C."/>
        </authorList>
    </citation>
    <scope>NUCLEOTIDE SEQUENCE [LARGE SCALE GENOMIC DNA]</scope>
</reference>
<keyword evidence="3" id="KW-1185">Reference proteome</keyword>
<proteinExistence type="predicted"/>
<evidence type="ECO:0000313" key="2">
    <source>
        <dbReference type="EMBL" id="CAK0852483.1"/>
    </source>
</evidence>
<dbReference type="Proteomes" id="UP001189429">
    <property type="component" value="Unassembled WGS sequence"/>
</dbReference>
<name>A0ABN9U129_9DINO</name>
<organism evidence="2 3">
    <name type="scientific">Prorocentrum cordatum</name>
    <dbReference type="NCBI Taxonomy" id="2364126"/>
    <lineage>
        <taxon>Eukaryota</taxon>
        <taxon>Sar</taxon>
        <taxon>Alveolata</taxon>
        <taxon>Dinophyceae</taxon>
        <taxon>Prorocentrales</taxon>
        <taxon>Prorocentraceae</taxon>
        <taxon>Prorocentrum</taxon>
    </lineage>
</organism>
<dbReference type="EMBL" id="CAUYUJ010015316">
    <property type="protein sequence ID" value="CAK0852483.1"/>
    <property type="molecule type" value="Genomic_DNA"/>
</dbReference>
<sequence>MYTEPSTIGLGKVMLPFDLNMLRKSVHLTAVGDSDVAFFDMSKALIIGSERVRLKWNGEAPYREIGFGFVIVRAARAGEAQLRGRARRKSPPAGPNDSFPGDR</sequence>
<evidence type="ECO:0000256" key="1">
    <source>
        <dbReference type="SAM" id="MobiDB-lite"/>
    </source>
</evidence>
<gene>
    <name evidence="2" type="ORF">PCOR1329_LOCUS44244</name>
</gene>
<evidence type="ECO:0008006" key="4">
    <source>
        <dbReference type="Google" id="ProtNLM"/>
    </source>
</evidence>
<comment type="caution">
    <text evidence="2">The sequence shown here is derived from an EMBL/GenBank/DDBJ whole genome shotgun (WGS) entry which is preliminary data.</text>
</comment>
<feature type="region of interest" description="Disordered" evidence="1">
    <location>
        <begin position="81"/>
        <end position="103"/>
    </location>
</feature>
<evidence type="ECO:0000313" key="3">
    <source>
        <dbReference type="Proteomes" id="UP001189429"/>
    </source>
</evidence>
<protein>
    <recommendedName>
        <fullName evidence="4">PilZ domain-containing protein</fullName>
    </recommendedName>
</protein>